<dbReference type="Proteomes" id="UP000076798">
    <property type="component" value="Unassembled WGS sequence"/>
</dbReference>
<evidence type="ECO:0000256" key="1">
    <source>
        <dbReference type="SAM" id="MobiDB-lite"/>
    </source>
</evidence>
<accession>A0A165YZ69</accession>
<keyword evidence="3" id="KW-1185">Reference proteome</keyword>
<feature type="region of interest" description="Disordered" evidence="1">
    <location>
        <begin position="429"/>
        <end position="455"/>
    </location>
</feature>
<dbReference type="AlphaFoldDB" id="A0A165YZ69"/>
<reference evidence="2 3" key="1">
    <citation type="journal article" date="2016" name="Mol. Biol. Evol.">
        <title>Comparative Genomics of Early-Diverging Mushroom-Forming Fungi Provides Insights into the Origins of Lignocellulose Decay Capabilities.</title>
        <authorList>
            <person name="Nagy L.G."/>
            <person name="Riley R."/>
            <person name="Tritt A."/>
            <person name="Adam C."/>
            <person name="Daum C."/>
            <person name="Floudas D."/>
            <person name="Sun H."/>
            <person name="Yadav J.S."/>
            <person name="Pangilinan J."/>
            <person name="Larsson K.H."/>
            <person name="Matsuura K."/>
            <person name="Barry K."/>
            <person name="Labutti K."/>
            <person name="Kuo R."/>
            <person name="Ohm R.A."/>
            <person name="Bhattacharya S.S."/>
            <person name="Shirouzu T."/>
            <person name="Yoshinaga Y."/>
            <person name="Martin F.M."/>
            <person name="Grigoriev I.V."/>
            <person name="Hibbett D.S."/>
        </authorList>
    </citation>
    <scope>NUCLEOTIDE SEQUENCE [LARGE SCALE GENOMIC DNA]</scope>
    <source>
        <strain evidence="2 3">HHB10207 ss-3</strain>
    </source>
</reference>
<organism evidence="2 3">
    <name type="scientific">Sistotremastrum suecicum HHB10207 ss-3</name>
    <dbReference type="NCBI Taxonomy" id="1314776"/>
    <lineage>
        <taxon>Eukaryota</taxon>
        <taxon>Fungi</taxon>
        <taxon>Dikarya</taxon>
        <taxon>Basidiomycota</taxon>
        <taxon>Agaricomycotina</taxon>
        <taxon>Agaricomycetes</taxon>
        <taxon>Sistotremastrales</taxon>
        <taxon>Sistotremastraceae</taxon>
        <taxon>Sistotremastrum</taxon>
    </lineage>
</organism>
<dbReference type="Pfam" id="PF20414">
    <property type="entry name" value="DUF6698"/>
    <property type="match status" value="1"/>
</dbReference>
<dbReference type="EMBL" id="KV428220">
    <property type="protein sequence ID" value="KZT33763.1"/>
    <property type="molecule type" value="Genomic_DNA"/>
</dbReference>
<gene>
    <name evidence="2" type="ORF">SISSUDRAFT_1065877</name>
</gene>
<name>A0A165YZ69_9AGAM</name>
<evidence type="ECO:0000313" key="3">
    <source>
        <dbReference type="Proteomes" id="UP000076798"/>
    </source>
</evidence>
<evidence type="ECO:0000313" key="2">
    <source>
        <dbReference type="EMBL" id="KZT33763.1"/>
    </source>
</evidence>
<dbReference type="InterPro" id="IPR046521">
    <property type="entry name" value="DUF6698"/>
</dbReference>
<dbReference type="STRING" id="1314776.A0A165YZ69"/>
<protein>
    <submittedName>
        <fullName evidence="2">Uncharacterized protein</fullName>
    </submittedName>
</protein>
<sequence>MSRENSHSSPAQSDNEDRQDDMTPQERIRALEAEVNKLKKTSRSSGRAPLASISTNTTGDQRDHNTTSPSTSSRATHKRRQADADDGENSHDGSLSDSTRDSMPRKKRQKKNQRSKEPDSDDDPKYGALTMAAIRSASRKFCFMGILWMIYPNETMSAALDQEFDAQTRFENDETRIQAQLHDLYNPDLLDTKWLQEIKNERFQTIFFQGMGGQRSDAASRLRGDGYKIFPRLKIQPTDLIDPLVREEKYKHLIGWAPDANKKNGIIGPGYKLQAPILFKDGDVTDINKMFLSEELFQAAKALIWGPKAALSDEPSRSGHVLGKLWNLKRVTIGFICTICICVRWTFSRDIEFHEPGDTTKIPYRADWESYYQLLLRGQASNRASTKKVLETWNQRVFFHERPDEVAEHHDDSFDTLLAMLDAGPAAEPLVTHTNGTRPEGTDGEEQGEIAGSEN</sequence>
<feature type="compositionally biased region" description="Basic and acidic residues" evidence="1">
    <location>
        <begin position="20"/>
        <end position="37"/>
    </location>
</feature>
<dbReference type="OrthoDB" id="3231188at2759"/>
<feature type="region of interest" description="Disordered" evidence="1">
    <location>
        <begin position="1"/>
        <end position="126"/>
    </location>
</feature>
<proteinExistence type="predicted"/>